<dbReference type="Proteomes" id="UP000053825">
    <property type="component" value="Unassembled WGS sequence"/>
</dbReference>
<dbReference type="AlphaFoldDB" id="A0A0L7R3V9"/>
<gene>
    <name evidence="1" type="ORF">WH47_10094</name>
</gene>
<evidence type="ECO:0000313" key="1">
    <source>
        <dbReference type="EMBL" id="KOC65514.1"/>
    </source>
</evidence>
<evidence type="ECO:0000313" key="2">
    <source>
        <dbReference type="Proteomes" id="UP000053825"/>
    </source>
</evidence>
<keyword evidence="2" id="KW-1185">Reference proteome</keyword>
<reference evidence="1 2" key="1">
    <citation type="submission" date="2015-07" db="EMBL/GenBank/DDBJ databases">
        <title>The genome of Habropoda laboriosa.</title>
        <authorList>
            <person name="Pan H."/>
            <person name="Kapheim K."/>
        </authorList>
    </citation>
    <scope>NUCLEOTIDE SEQUENCE [LARGE SCALE GENOMIC DNA]</scope>
    <source>
        <strain evidence="1">0110345459</strain>
    </source>
</reference>
<protein>
    <submittedName>
        <fullName evidence="1">Uncharacterized protein</fullName>
    </submittedName>
</protein>
<proteinExistence type="predicted"/>
<accession>A0A0L7R3V9</accession>
<name>A0A0L7R3V9_9HYME</name>
<dbReference type="EMBL" id="KQ414663">
    <property type="protein sequence ID" value="KOC65514.1"/>
    <property type="molecule type" value="Genomic_DNA"/>
</dbReference>
<organism evidence="1 2">
    <name type="scientific">Habropoda laboriosa</name>
    <dbReference type="NCBI Taxonomy" id="597456"/>
    <lineage>
        <taxon>Eukaryota</taxon>
        <taxon>Metazoa</taxon>
        <taxon>Ecdysozoa</taxon>
        <taxon>Arthropoda</taxon>
        <taxon>Hexapoda</taxon>
        <taxon>Insecta</taxon>
        <taxon>Pterygota</taxon>
        <taxon>Neoptera</taxon>
        <taxon>Endopterygota</taxon>
        <taxon>Hymenoptera</taxon>
        <taxon>Apocrita</taxon>
        <taxon>Aculeata</taxon>
        <taxon>Apoidea</taxon>
        <taxon>Anthophila</taxon>
        <taxon>Apidae</taxon>
        <taxon>Habropoda</taxon>
    </lineage>
</organism>
<sequence length="50" mass="5592">MELNMELGHVTWPNRKLKVSARIVKAEAMLDVICGGGEVALNEQNLRSRL</sequence>